<proteinExistence type="predicted"/>
<feature type="non-terminal residue" evidence="1">
    <location>
        <position position="1"/>
    </location>
</feature>
<name>A0A3B1CWU2_9ZZZZ</name>
<protein>
    <submittedName>
        <fullName evidence="1">Uncharacterized protein</fullName>
    </submittedName>
</protein>
<gene>
    <name evidence="1" type="ORF">MNBD_NITROSPINAE05-38</name>
</gene>
<accession>A0A3B1CWU2</accession>
<organism evidence="1">
    <name type="scientific">hydrothermal vent metagenome</name>
    <dbReference type="NCBI Taxonomy" id="652676"/>
    <lineage>
        <taxon>unclassified sequences</taxon>
        <taxon>metagenomes</taxon>
        <taxon>ecological metagenomes</taxon>
    </lineage>
</organism>
<dbReference type="AlphaFoldDB" id="A0A3B1CWU2"/>
<sequence length="89" mass="9610">FLAALIQRLARTRDKTGLPTLEALCIEAESLTPDNLRALLQGLSAMHSKGILDNVLVAHYHSLGDPGKLSGFREHILGTTETFLEAASL</sequence>
<evidence type="ECO:0000313" key="1">
    <source>
        <dbReference type="EMBL" id="VAX32902.1"/>
    </source>
</evidence>
<dbReference type="EMBL" id="UOGG01000227">
    <property type="protein sequence ID" value="VAX32902.1"/>
    <property type="molecule type" value="Genomic_DNA"/>
</dbReference>
<reference evidence="1" key="1">
    <citation type="submission" date="2018-06" db="EMBL/GenBank/DDBJ databases">
        <authorList>
            <person name="Zhirakovskaya E."/>
        </authorList>
    </citation>
    <scope>NUCLEOTIDE SEQUENCE</scope>
</reference>